<sequence>MLSFQSRRTSAGRLIHTSPLLKGFARFSLPFLFTFSLLEHPILQAKLIHTSSLFLPPFLPSSTPVSTAVTHHEELTLEILRLSNHYAHQQLLNISKIKTTRPAYFLDVASQFPQVARIMINTFELLESKADKAISDGLCGAHHQFLASLGAVYYGAVKGNSYWIGKEWPKVPRSGA</sequence>
<gene>
    <name evidence="1" type="ORF">POTOM_054372</name>
</gene>
<reference evidence="1" key="1">
    <citation type="journal article" date="2020" name="bioRxiv">
        <title>Hybrid origin of Populus tomentosa Carr. identified through genome sequencing and phylogenomic analysis.</title>
        <authorList>
            <person name="An X."/>
            <person name="Gao K."/>
            <person name="Chen Z."/>
            <person name="Li J."/>
            <person name="Yang X."/>
            <person name="Yang X."/>
            <person name="Zhou J."/>
            <person name="Guo T."/>
            <person name="Zhao T."/>
            <person name="Huang S."/>
            <person name="Miao D."/>
            <person name="Khan W.U."/>
            <person name="Rao P."/>
            <person name="Ye M."/>
            <person name="Lei B."/>
            <person name="Liao W."/>
            <person name="Wang J."/>
            <person name="Ji L."/>
            <person name="Li Y."/>
            <person name="Guo B."/>
            <person name="Mustafa N.S."/>
            <person name="Li S."/>
            <person name="Yun Q."/>
            <person name="Keller S.R."/>
            <person name="Mao J."/>
            <person name="Zhang R."/>
            <person name="Strauss S.H."/>
        </authorList>
    </citation>
    <scope>NUCLEOTIDE SEQUENCE</scope>
    <source>
        <strain evidence="1">GM15</strain>
        <tissue evidence="1">Leaf</tissue>
    </source>
</reference>
<name>A0A8X7Y7F1_POPTO</name>
<dbReference type="EMBL" id="JAAWWB010000033">
    <property type="protein sequence ID" value="KAG6743418.1"/>
    <property type="molecule type" value="Genomic_DNA"/>
</dbReference>
<evidence type="ECO:0000313" key="2">
    <source>
        <dbReference type="Proteomes" id="UP000886885"/>
    </source>
</evidence>
<accession>A0A8X7Y7F1</accession>
<comment type="caution">
    <text evidence="1">The sequence shown here is derived from an EMBL/GenBank/DDBJ whole genome shotgun (WGS) entry which is preliminary data.</text>
</comment>
<protein>
    <submittedName>
        <fullName evidence="1">Uncharacterized protein</fullName>
    </submittedName>
</protein>
<evidence type="ECO:0000313" key="1">
    <source>
        <dbReference type="EMBL" id="KAG6743418.1"/>
    </source>
</evidence>
<proteinExistence type="predicted"/>
<dbReference type="Proteomes" id="UP000886885">
    <property type="component" value="Chromosome 17A"/>
</dbReference>
<dbReference type="AlphaFoldDB" id="A0A8X7Y7F1"/>
<organism evidence="1 2">
    <name type="scientific">Populus tomentosa</name>
    <name type="common">Chinese white poplar</name>
    <dbReference type="NCBI Taxonomy" id="118781"/>
    <lineage>
        <taxon>Eukaryota</taxon>
        <taxon>Viridiplantae</taxon>
        <taxon>Streptophyta</taxon>
        <taxon>Embryophyta</taxon>
        <taxon>Tracheophyta</taxon>
        <taxon>Spermatophyta</taxon>
        <taxon>Magnoliopsida</taxon>
        <taxon>eudicotyledons</taxon>
        <taxon>Gunneridae</taxon>
        <taxon>Pentapetalae</taxon>
        <taxon>rosids</taxon>
        <taxon>fabids</taxon>
        <taxon>Malpighiales</taxon>
        <taxon>Salicaceae</taxon>
        <taxon>Saliceae</taxon>
        <taxon>Populus</taxon>
    </lineage>
</organism>
<keyword evidence="2" id="KW-1185">Reference proteome</keyword>